<name>A0A6M0SAT9_9CYAN</name>
<reference evidence="1 2" key="1">
    <citation type="journal article" date="2020" name="Microb. Ecol.">
        <title>Ecogenomics of the Marine Benthic Filamentous Cyanobacterium Adonisia.</title>
        <authorList>
            <person name="Walter J.M."/>
            <person name="Coutinho F.H."/>
            <person name="Leomil L."/>
            <person name="Hargreaves P.I."/>
            <person name="Campeao M.E."/>
            <person name="Vieira V.V."/>
            <person name="Silva B.S."/>
            <person name="Fistarol G.O."/>
            <person name="Salomon P.S."/>
            <person name="Sawabe T."/>
            <person name="Mino S."/>
            <person name="Hosokawa M."/>
            <person name="Miyashita H."/>
            <person name="Maruyama F."/>
            <person name="van Verk M.C."/>
            <person name="Dutilh B.E."/>
            <person name="Thompson C.C."/>
            <person name="Thompson F.L."/>
        </authorList>
    </citation>
    <scope>NUCLEOTIDE SEQUENCE [LARGE SCALE GENOMIC DNA]</scope>
    <source>
        <strain evidence="1 2">CCMR0082</strain>
    </source>
</reference>
<accession>A0A6M0SAT9</accession>
<dbReference type="Proteomes" id="UP000473574">
    <property type="component" value="Unassembled WGS sequence"/>
</dbReference>
<evidence type="ECO:0000313" key="2">
    <source>
        <dbReference type="Proteomes" id="UP000473574"/>
    </source>
</evidence>
<organism evidence="1 2">
    <name type="scientific">Adonisia turfae CCMR0082</name>
    <dbReference type="NCBI Taxonomy" id="2304604"/>
    <lineage>
        <taxon>Bacteria</taxon>
        <taxon>Bacillati</taxon>
        <taxon>Cyanobacteriota</taxon>
        <taxon>Adonisia</taxon>
        <taxon>Adonisia turfae</taxon>
    </lineage>
</organism>
<gene>
    <name evidence="1" type="ORF">D0962_23135</name>
</gene>
<sequence length="231" mass="26373">MATFFATFKPGSENYNGYMEVHAPSNNQAWQAVKDLDINAIHSWQTFQNIIDRYSEIVDSLWVPYEVGDEIKFTGQPGYCFNPRHEQTGTIIEVLDGGIKYEVNFSDNDDPDTAIVAVDEISLVHEPLFLDKGWAEEQLEKLRLSINYWASEATKSQREGDAENALTRSAKAIELSRRQVVWHLAQYRWPKQEIVLKVPGENGDSIVNLVIRQLKQDGLLAQNFPEISKRS</sequence>
<proteinExistence type="predicted"/>
<protein>
    <submittedName>
        <fullName evidence="1">Uncharacterized protein</fullName>
    </submittedName>
</protein>
<dbReference type="RefSeq" id="WP_163666845.1">
    <property type="nucleotide sequence ID" value="NZ_QZCE01000002.1"/>
</dbReference>
<dbReference type="AlphaFoldDB" id="A0A6M0SAT9"/>
<evidence type="ECO:0000313" key="1">
    <source>
        <dbReference type="EMBL" id="NEZ65615.1"/>
    </source>
</evidence>
<comment type="caution">
    <text evidence="1">The sequence shown here is derived from an EMBL/GenBank/DDBJ whole genome shotgun (WGS) entry which is preliminary data.</text>
</comment>
<dbReference type="EMBL" id="QZCE01000002">
    <property type="protein sequence ID" value="NEZ65615.1"/>
    <property type="molecule type" value="Genomic_DNA"/>
</dbReference>